<dbReference type="EMBL" id="FLUN01000001">
    <property type="protein sequence ID" value="SBW04109.1"/>
    <property type="molecule type" value="Genomic_DNA"/>
</dbReference>
<gene>
    <name evidence="9" type="primary">oppD</name>
    <name evidence="9" type="ORF">KL86CLO1_11865</name>
</gene>
<evidence type="ECO:0000256" key="2">
    <source>
        <dbReference type="ARBA" id="ARBA00005417"/>
    </source>
</evidence>
<protein>
    <submittedName>
        <fullName evidence="9">Oligopeptide transporter subunit ATP-binding component of ABC superfamily</fullName>
    </submittedName>
</protein>
<evidence type="ECO:0000256" key="3">
    <source>
        <dbReference type="ARBA" id="ARBA00022448"/>
    </source>
</evidence>
<name>A0A212JXF4_9FIRM</name>
<dbReference type="Pfam" id="PF08352">
    <property type="entry name" value="oligo_HPY"/>
    <property type="match status" value="1"/>
</dbReference>
<dbReference type="NCBIfam" id="TIGR01727">
    <property type="entry name" value="oligo_HPY"/>
    <property type="match status" value="1"/>
</dbReference>
<dbReference type="InterPro" id="IPR003439">
    <property type="entry name" value="ABC_transporter-like_ATP-bd"/>
</dbReference>
<organism evidence="9">
    <name type="scientific">uncultured Eubacteriales bacterium</name>
    <dbReference type="NCBI Taxonomy" id="172733"/>
    <lineage>
        <taxon>Bacteria</taxon>
        <taxon>Bacillati</taxon>
        <taxon>Bacillota</taxon>
        <taxon>Clostridia</taxon>
        <taxon>Eubacteriales</taxon>
        <taxon>environmental samples</taxon>
    </lineage>
</organism>
<evidence type="ECO:0000259" key="8">
    <source>
        <dbReference type="PROSITE" id="PS50893"/>
    </source>
</evidence>
<dbReference type="PANTHER" id="PTHR43297">
    <property type="entry name" value="OLIGOPEPTIDE TRANSPORT ATP-BINDING PROTEIN APPD"/>
    <property type="match status" value="1"/>
</dbReference>
<proteinExistence type="inferred from homology"/>
<sequence>MSDNVDNLVSIQGLSVNLMSSRGAVRAVRNINMSIKMGEIHGLVGESGCGKSMTAKAIMRLHNEKAMLYSGQIIYNDQNIFDLKQREMQALRGKEISMIFQDPMTALNPIRSVGSQIEEILLLHKICMKAEAKERAIKLLEDVGIHPAEDRYKQYPFEMSGGMLQRVVIAMAIACKPKLLIADEPTTALDVTVQEQILQLLLKLQQKRNMSVLIITHNFGVVAEICHRVSVMYAGNIVESGEVSEIFHNPCHPYTRDLMQSIPQPKSRGKKLVTIQGTPPDLKLKITGCPYAPRCSMADDLCRQSVPVLRQESATHIFSCHKTIERGQEA</sequence>
<dbReference type="Gene3D" id="3.40.50.300">
    <property type="entry name" value="P-loop containing nucleotide triphosphate hydrolases"/>
    <property type="match status" value="1"/>
</dbReference>
<keyword evidence="7" id="KW-0472">Membrane</keyword>
<dbReference type="GO" id="GO:0005886">
    <property type="term" value="C:plasma membrane"/>
    <property type="evidence" value="ECO:0007669"/>
    <property type="project" value="UniProtKB-SubCell"/>
</dbReference>
<keyword evidence="6 9" id="KW-0067">ATP-binding</keyword>
<dbReference type="Pfam" id="PF00005">
    <property type="entry name" value="ABC_tran"/>
    <property type="match status" value="1"/>
</dbReference>
<evidence type="ECO:0000256" key="6">
    <source>
        <dbReference type="ARBA" id="ARBA00022840"/>
    </source>
</evidence>
<dbReference type="PANTHER" id="PTHR43297:SF2">
    <property type="entry name" value="DIPEPTIDE TRANSPORT ATP-BINDING PROTEIN DPPD"/>
    <property type="match status" value="1"/>
</dbReference>
<evidence type="ECO:0000256" key="1">
    <source>
        <dbReference type="ARBA" id="ARBA00004202"/>
    </source>
</evidence>
<feature type="domain" description="ABC transporter" evidence="8">
    <location>
        <begin position="11"/>
        <end position="259"/>
    </location>
</feature>
<keyword evidence="4" id="KW-1003">Cell membrane</keyword>
<dbReference type="GO" id="GO:0016887">
    <property type="term" value="F:ATP hydrolysis activity"/>
    <property type="evidence" value="ECO:0007669"/>
    <property type="project" value="InterPro"/>
</dbReference>
<dbReference type="FunFam" id="3.40.50.300:FF:000016">
    <property type="entry name" value="Oligopeptide ABC transporter ATP-binding component"/>
    <property type="match status" value="1"/>
</dbReference>
<dbReference type="GO" id="GO:0005524">
    <property type="term" value="F:ATP binding"/>
    <property type="evidence" value="ECO:0007669"/>
    <property type="project" value="UniProtKB-KW"/>
</dbReference>
<dbReference type="PROSITE" id="PS00211">
    <property type="entry name" value="ABC_TRANSPORTER_1"/>
    <property type="match status" value="1"/>
</dbReference>
<dbReference type="GO" id="GO:0015833">
    <property type="term" value="P:peptide transport"/>
    <property type="evidence" value="ECO:0007669"/>
    <property type="project" value="InterPro"/>
</dbReference>
<dbReference type="InterPro" id="IPR003593">
    <property type="entry name" value="AAA+_ATPase"/>
</dbReference>
<dbReference type="InterPro" id="IPR027417">
    <property type="entry name" value="P-loop_NTPase"/>
</dbReference>
<evidence type="ECO:0000256" key="4">
    <source>
        <dbReference type="ARBA" id="ARBA00022475"/>
    </source>
</evidence>
<dbReference type="InterPro" id="IPR013563">
    <property type="entry name" value="Oligopep_ABC_C"/>
</dbReference>
<dbReference type="InterPro" id="IPR017871">
    <property type="entry name" value="ABC_transporter-like_CS"/>
</dbReference>
<dbReference type="AlphaFoldDB" id="A0A212JXF4"/>
<evidence type="ECO:0000256" key="7">
    <source>
        <dbReference type="ARBA" id="ARBA00023136"/>
    </source>
</evidence>
<dbReference type="SUPFAM" id="SSF52540">
    <property type="entry name" value="P-loop containing nucleoside triphosphate hydrolases"/>
    <property type="match status" value="1"/>
</dbReference>
<dbReference type="InterPro" id="IPR050388">
    <property type="entry name" value="ABC_Ni/Peptide_Import"/>
</dbReference>
<dbReference type="PROSITE" id="PS50893">
    <property type="entry name" value="ABC_TRANSPORTER_2"/>
    <property type="match status" value="1"/>
</dbReference>
<dbReference type="CDD" id="cd03257">
    <property type="entry name" value="ABC_NikE_OppD_transporters"/>
    <property type="match status" value="1"/>
</dbReference>
<keyword evidence="3" id="KW-0813">Transport</keyword>
<keyword evidence="5" id="KW-0547">Nucleotide-binding</keyword>
<evidence type="ECO:0000256" key="5">
    <source>
        <dbReference type="ARBA" id="ARBA00022741"/>
    </source>
</evidence>
<comment type="subcellular location">
    <subcellularLocation>
        <location evidence="1">Cell membrane</location>
        <topology evidence="1">Peripheral membrane protein</topology>
    </subcellularLocation>
</comment>
<dbReference type="SMART" id="SM00382">
    <property type="entry name" value="AAA"/>
    <property type="match status" value="1"/>
</dbReference>
<accession>A0A212JXF4</accession>
<reference evidence="9" key="1">
    <citation type="submission" date="2016-04" db="EMBL/GenBank/DDBJ databases">
        <authorList>
            <person name="Evans L.H."/>
            <person name="Alamgir A."/>
            <person name="Owens N."/>
            <person name="Weber N.D."/>
            <person name="Virtaneva K."/>
            <person name="Barbian K."/>
            <person name="Babar A."/>
            <person name="Rosenke K."/>
        </authorList>
    </citation>
    <scope>NUCLEOTIDE SEQUENCE</scope>
    <source>
        <strain evidence="9">86</strain>
    </source>
</reference>
<evidence type="ECO:0000313" key="9">
    <source>
        <dbReference type="EMBL" id="SBW04109.1"/>
    </source>
</evidence>
<comment type="similarity">
    <text evidence="2">Belongs to the ABC transporter superfamily.</text>
</comment>